<proteinExistence type="predicted"/>
<sequence>MAFSRHHEGELPRFYLRGIARPRRGETIDRFNLRKGDPAVAAEVDGLPARRIGPSAASCWNTGRSDETRRREHRVPLAVLRVEEPRRKVLPSLVGDGLFTAGNDDGHALSEDDLFRNDRPMILVHADRVFRPMGGDRRVGNSARGGAGSAAGKEARGGDEGGKAGRGGVRKHRRTLAGAAEKGNARRCGTFLKCLQGRRHVAGGAVHDERVARSDEAVLPAEGRVVAADVADRLTVGGDPPGGRRRVTDHAQLGSAHVAAATSEGKVQLRRSLHLTSVEQRQALGPRDGETSARRAGRRGEASLAVTCNSITIVVEGRVASVGHWRCPAGASAPACRPVRFVALANALLARADVAPAQLFSLLSAFADSLHARVVGSTAPTQAPQAPFAQVWTPALHRPTAWGPHGWVAPFAQVQPSSVLPSQLLSIPSQRFASLAAVGPTAPSHAPRLVPVASHRTVPARQTPASGRGAFAGRPAGSQGTASPAKRSPSLSSQSSPTDTGSFASAGSVQFAVRCLSSSLSTPTATHRFSSVSGFGTHANVAQPGGDRTLPYSASQSEAVSQMLGRAASTGGDVTSFGAVTSVSVAASLGAATTGSEPTHATKSPPATVDPRRTEAKRTRMGDMYLRKPTMQRTSGRLCRRRAHAGTQELPLFLRFRLSGPMPTRAVNGTELYFEDTGGAGPVVVFSHGLLMNHRMFAAQVAGLRGQFRCISYDHRGHGGSAAGVGRIISTEQTYQDAVALLEALGVGSCGGPVHFVGLSMGGFVGMRLAARRPDLVAKLVVLESSAEREPSENVLKYKILGALARVVGVRPLVGAVTPILFGKTFLTDPSKAAELAHWKAELARNAPGVYRAANGVIEREAILAELPQIAAPTLVLVGEEDVATVPAKSERIAATIPGARLVTIPKAGHSSTVENPEFVTEQLAAFLAYLPS</sequence>
<name>A0ABR0B8N8_9CRUS</name>
<dbReference type="PRINTS" id="PR00111">
    <property type="entry name" value="ABHYDROLASE"/>
</dbReference>
<organism evidence="3 4">
    <name type="scientific">Daphnia magna</name>
    <dbReference type="NCBI Taxonomy" id="35525"/>
    <lineage>
        <taxon>Eukaryota</taxon>
        <taxon>Metazoa</taxon>
        <taxon>Ecdysozoa</taxon>
        <taxon>Arthropoda</taxon>
        <taxon>Crustacea</taxon>
        <taxon>Branchiopoda</taxon>
        <taxon>Diplostraca</taxon>
        <taxon>Cladocera</taxon>
        <taxon>Anomopoda</taxon>
        <taxon>Daphniidae</taxon>
        <taxon>Daphnia</taxon>
    </lineage>
</organism>
<feature type="region of interest" description="Disordered" evidence="1">
    <location>
        <begin position="457"/>
        <end position="503"/>
    </location>
</feature>
<evidence type="ECO:0000313" key="3">
    <source>
        <dbReference type="EMBL" id="KAK4044950.1"/>
    </source>
</evidence>
<dbReference type="InterPro" id="IPR000073">
    <property type="entry name" value="AB_hydrolase_1"/>
</dbReference>
<evidence type="ECO:0000313" key="4">
    <source>
        <dbReference type="Proteomes" id="UP001234178"/>
    </source>
</evidence>
<accession>A0ABR0B8N8</accession>
<feature type="compositionally biased region" description="Low complexity" evidence="1">
    <location>
        <begin position="483"/>
        <end position="497"/>
    </location>
</feature>
<dbReference type="Pfam" id="PF12697">
    <property type="entry name" value="Abhydrolase_6"/>
    <property type="match status" value="1"/>
</dbReference>
<evidence type="ECO:0000259" key="2">
    <source>
        <dbReference type="Pfam" id="PF12697"/>
    </source>
</evidence>
<dbReference type="EMBL" id="JAOYFB010000041">
    <property type="protein sequence ID" value="KAK4044950.1"/>
    <property type="molecule type" value="Genomic_DNA"/>
</dbReference>
<dbReference type="Proteomes" id="UP001234178">
    <property type="component" value="Unassembled WGS sequence"/>
</dbReference>
<dbReference type="InterPro" id="IPR029058">
    <property type="entry name" value="AB_hydrolase_fold"/>
</dbReference>
<feature type="domain" description="AB hydrolase-1" evidence="2">
    <location>
        <begin position="684"/>
        <end position="921"/>
    </location>
</feature>
<dbReference type="PANTHER" id="PTHR43798">
    <property type="entry name" value="MONOACYLGLYCEROL LIPASE"/>
    <property type="match status" value="1"/>
</dbReference>
<comment type="caution">
    <text evidence="3">The sequence shown here is derived from an EMBL/GenBank/DDBJ whole genome shotgun (WGS) entry which is preliminary data.</text>
</comment>
<feature type="region of interest" description="Disordered" evidence="1">
    <location>
        <begin position="280"/>
        <end position="299"/>
    </location>
</feature>
<feature type="compositionally biased region" description="Basic and acidic residues" evidence="1">
    <location>
        <begin position="153"/>
        <end position="163"/>
    </location>
</feature>
<reference evidence="3 4" key="1">
    <citation type="journal article" date="2023" name="Nucleic Acids Res.">
        <title>The hologenome of Daphnia magna reveals possible DNA methylation and microbiome-mediated evolution of the host genome.</title>
        <authorList>
            <person name="Chaturvedi A."/>
            <person name="Li X."/>
            <person name="Dhandapani V."/>
            <person name="Marshall H."/>
            <person name="Kissane S."/>
            <person name="Cuenca-Cambronero M."/>
            <person name="Asole G."/>
            <person name="Calvet F."/>
            <person name="Ruiz-Romero M."/>
            <person name="Marangio P."/>
            <person name="Guigo R."/>
            <person name="Rago D."/>
            <person name="Mirbahai L."/>
            <person name="Eastwood N."/>
            <person name="Colbourne J.K."/>
            <person name="Zhou J."/>
            <person name="Mallon E."/>
            <person name="Orsini L."/>
        </authorList>
    </citation>
    <scope>NUCLEOTIDE SEQUENCE [LARGE SCALE GENOMIC DNA]</scope>
    <source>
        <strain evidence="3">LRV0_1</strain>
    </source>
</reference>
<feature type="region of interest" description="Disordered" evidence="1">
    <location>
        <begin position="591"/>
        <end position="615"/>
    </location>
</feature>
<dbReference type="SUPFAM" id="SSF53474">
    <property type="entry name" value="alpha/beta-Hydrolases"/>
    <property type="match status" value="1"/>
</dbReference>
<feature type="region of interest" description="Disordered" evidence="1">
    <location>
        <begin position="526"/>
        <end position="552"/>
    </location>
</feature>
<gene>
    <name evidence="3" type="ORF">OUZ56_032356</name>
</gene>
<feature type="region of interest" description="Disordered" evidence="1">
    <location>
        <begin position="135"/>
        <end position="173"/>
    </location>
</feature>
<protein>
    <recommendedName>
        <fullName evidence="2">AB hydrolase-1 domain-containing protein</fullName>
    </recommendedName>
</protein>
<feature type="compositionally biased region" description="Polar residues" evidence="1">
    <location>
        <begin position="591"/>
        <end position="602"/>
    </location>
</feature>
<feature type="compositionally biased region" description="Basic and acidic residues" evidence="1">
    <location>
        <begin position="287"/>
        <end position="299"/>
    </location>
</feature>
<evidence type="ECO:0000256" key="1">
    <source>
        <dbReference type="SAM" id="MobiDB-lite"/>
    </source>
</evidence>
<dbReference type="Gene3D" id="3.40.50.1820">
    <property type="entry name" value="alpha/beta hydrolase"/>
    <property type="match status" value="1"/>
</dbReference>
<dbReference type="InterPro" id="IPR050266">
    <property type="entry name" value="AB_hydrolase_sf"/>
</dbReference>
<keyword evidence="4" id="KW-1185">Reference proteome</keyword>